<evidence type="ECO:0000259" key="4">
    <source>
        <dbReference type="PROSITE" id="PS50931"/>
    </source>
</evidence>
<dbReference type="InterPro" id="IPR000847">
    <property type="entry name" value="LysR_HTH_N"/>
</dbReference>
<evidence type="ECO:0000256" key="3">
    <source>
        <dbReference type="ARBA" id="ARBA00023163"/>
    </source>
</evidence>
<feature type="domain" description="HTH lysR-type" evidence="4">
    <location>
        <begin position="7"/>
        <end position="59"/>
    </location>
</feature>
<evidence type="ECO:0000256" key="1">
    <source>
        <dbReference type="ARBA" id="ARBA00009437"/>
    </source>
</evidence>
<dbReference type="Proteomes" id="UP000264980">
    <property type="component" value="Chromosome"/>
</dbReference>
<sequence length="300" mass="34373">MFVSSNLKCFIVLAREKSLKKASEILFVTSSPISRRIKLFEDELGYKLFSRSDHDFTLTKKGLELYEKIMPYYMKISEIEASFSQKNNSLSIKRSLMIGVENLNHFLFNILIKKRKKTESISYCSSDASRSLDSLLSGEVQAVISHREIDENGITAMEFYSEPVCYLQANSTERYKVSDMKKIPIIIPRNGFHEHYIKTAHMKILNACPNAQVVIVDDIDNYLFLIKSGDAIGLMSESMVLFYKNKNCFNSELNYTIEHSFPALKTYIYCLKECEKNLKMAMDSILSESEHSDAGCVRGN</sequence>
<dbReference type="Pfam" id="PF00126">
    <property type="entry name" value="HTH_1"/>
    <property type="match status" value="1"/>
</dbReference>
<dbReference type="SUPFAM" id="SSF53850">
    <property type="entry name" value="Periplasmic binding protein-like II"/>
    <property type="match status" value="1"/>
</dbReference>
<protein>
    <submittedName>
        <fullName evidence="5">LysR family transcriptional regulator</fullName>
    </submittedName>
</protein>
<dbReference type="PANTHER" id="PTHR30126">
    <property type="entry name" value="HTH-TYPE TRANSCRIPTIONAL REGULATOR"/>
    <property type="match status" value="1"/>
</dbReference>
<proteinExistence type="inferred from homology"/>
<dbReference type="AlphaFoldDB" id="A0A345CRQ8"/>
<dbReference type="SUPFAM" id="SSF46785">
    <property type="entry name" value="Winged helix' DNA-binding domain"/>
    <property type="match status" value="1"/>
</dbReference>
<dbReference type="InterPro" id="IPR036390">
    <property type="entry name" value="WH_DNA-bd_sf"/>
</dbReference>
<evidence type="ECO:0000313" key="6">
    <source>
        <dbReference type="Proteomes" id="UP000264980"/>
    </source>
</evidence>
<name>A0A345CRQ8_9GAMM</name>
<keyword evidence="2" id="KW-0805">Transcription regulation</keyword>
<evidence type="ECO:0000256" key="2">
    <source>
        <dbReference type="ARBA" id="ARBA00023015"/>
    </source>
</evidence>
<dbReference type="InterPro" id="IPR036388">
    <property type="entry name" value="WH-like_DNA-bd_sf"/>
</dbReference>
<dbReference type="GO" id="GO:0003700">
    <property type="term" value="F:DNA-binding transcription factor activity"/>
    <property type="evidence" value="ECO:0007669"/>
    <property type="project" value="InterPro"/>
</dbReference>
<accession>A0A345CRQ8</accession>
<organism evidence="5 6">
    <name type="scientific">Erwinia tracheiphila</name>
    <dbReference type="NCBI Taxonomy" id="65700"/>
    <lineage>
        <taxon>Bacteria</taxon>
        <taxon>Pseudomonadati</taxon>
        <taxon>Pseudomonadota</taxon>
        <taxon>Gammaproteobacteria</taxon>
        <taxon>Enterobacterales</taxon>
        <taxon>Erwiniaceae</taxon>
        <taxon>Erwinia</taxon>
    </lineage>
</organism>
<evidence type="ECO:0000313" key="5">
    <source>
        <dbReference type="EMBL" id="AXF76125.1"/>
    </source>
</evidence>
<gene>
    <name evidence="5" type="ORF">AV903_08785</name>
</gene>
<comment type="similarity">
    <text evidence="1">Belongs to the LysR transcriptional regulatory family.</text>
</comment>
<dbReference type="Gene3D" id="1.10.10.10">
    <property type="entry name" value="Winged helix-like DNA-binding domain superfamily/Winged helix DNA-binding domain"/>
    <property type="match status" value="1"/>
</dbReference>
<reference evidence="5 6" key="1">
    <citation type="submission" date="2016-01" db="EMBL/GenBank/DDBJ databases">
        <authorList>
            <person name="Oliw E.H."/>
        </authorList>
    </citation>
    <scope>NUCLEOTIDE SEQUENCE [LARGE SCALE GENOMIC DNA]</scope>
    <source>
        <strain evidence="5 6">MDcuke</strain>
    </source>
</reference>
<dbReference type="PROSITE" id="PS50931">
    <property type="entry name" value="HTH_LYSR"/>
    <property type="match status" value="1"/>
</dbReference>
<dbReference type="EMBL" id="CP013970">
    <property type="protein sequence ID" value="AXF76125.1"/>
    <property type="molecule type" value="Genomic_DNA"/>
</dbReference>
<keyword evidence="3" id="KW-0804">Transcription</keyword>
<dbReference type="RefSeq" id="WP_233480552.1">
    <property type="nucleotide sequence ID" value="NZ_CP013970.1"/>
</dbReference>